<dbReference type="InterPro" id="IPR011551">
    <property type="entry name" value="NTP_PyrPHydrolase_MazG"/>
</dbReference>
<dbReference type="GO" id="GO:0046081">
    <property type="term" value="P:dUTP catabolic process"/>
    <property type="evidence" value="ECO:0007669"/>
    <property type="project" value="TreeGrafter"/>
</dbReference>
<dbReference type="Pfam" id="PF03819">
    <property type="entry name" value="MazG"/>
    <property type="match status" value="1"/>
</dbReference>
<name>A0A172QSC5_9CORY</name>
<dbReference type="GO" id="GO:0006203">
    <property type="term" value="P:dGTP catabolic process"/>
    <property type="evidence" value="ECO:0007669"/>
    <property type="project" value="TreeGrafter"/>
</dbReference>
<reference evidence="2 3" key="1">
    <citation type="submission" date="2016-05" db="EMBL/GenBank/DDBJ databases">
        <title>Complete genome sequence of Corynebacterium crudilactis, a new Corynebacterium species isolated from raw cow's milk.</title>
        <authorList>
            <person name="Christian R."/>
            <person name="Zimmermann J."/>
            <person name="Lipski A."/>
            <person name="Kalinowski J."/>
        </authorList>
    </citation>
    <scope>NUCLEOTIDE SEQUENCE [LARGE SCALE GENOMIC DNA]</scope>
    <source>
        <strain evidence="2 3">JZ16</strain>
    </source>
</reference>
<dbReference type="SUPFAM" id="SSF101386">
    <property type="entry name" value="all-alpha NTP pyrophosphatases"/>
    <property type="match status" value="1"/>
</dbReference>
<organism evidence="2 3">
    <name type="scientific">Corynebacterium crudilactis</name>
    <dbReference type="NCBI Taxonomy" id="1652495"/>
    <lineage>
        <taxon>Bacteria</taxon>
        <taxon>Bacillati</taxon>
        <taxon>Actinomycetota</taxon>
        <taxon>Actinomycetes</taxon>
        <taxon>Mycobacteriales</taxon>
        <taxon>Corynebacteriaceae</taxon>
        <taxon>Corynebacterium</taxon>
    </lineage>
</organism>
<dbReference type="Gene3D" id="1.10.287.1080">
    <property type="entry name" value="MazG-like"/>
    <property type="match status" value="1"/>
</dbReference>
<feature type="domain" description="NTP pyrophosphohydrolase MazG-like" evidence="1">
    <location>
        <begin position="91"/>
        <end position="164"/>
    </location>
</feature>
<evidence type="ECO:0000259" key="1">
    <source>
        <dbReference type="Pfam" id="PF03819"/>
    </source>
</evidence>
<evidence type="ECO:0000313" key="3">
    <source>
        <dbReference type="Proteomes" id="UP000076929"/>
    </source>
</evidence>
<sequence>MRVIFVDPKHPVLPVPFVEAVFGRGESVFVDPDFPVDIEKWGIEASTSAQWLVTANPSLTSMLIDAPLDPLLEAVGVMQAAVSRGEWEREQTHESLIPYLEEESQEFIEAIEIGNDKEMKNELGDVLLQVLFHAEIAARQGRFDIFDVAASFVAKMKSRSPYLFDGSTGIVDSEEQERLWAMGKAQEKLGR</sequence>
<dbReference type="InterPro" id="IPR048015">
    <property type="entry name" value="NTP-PPase_MazG-like_N"/>
</dbReference>
<dbReference type="InterPro" id="IPR004518">
    <property type="entry name" value="MazG-like_dom"/>
</dbReference>
<dbReference type="GO" id="GO:0046047">
    <property type="term" value="P:TTP catabolic process"/>
    <property type="evidence" value="ECO:0007669"/>
    <property type="project" value="TreeGrafter"/>
</dbReference>
<dbReference type="GO" id="GO:0046052">
    <property type="term" value="P:UTP catabolic process"/>
    <property type="evidence" value="ECO:0007669"/>
    <property type="project" value="TreeGrafter"/>
</dbReference>
<dbReference type="OrthoDB" id="9808939at2"/>
<gene>
    <name evidence="2" type="ORF">ccrud_04790</name>
</gene>
<dbReference type="GO" id="GO:0046061">
    <property type="term" value="P:dATP catabolic process"/>
    <property type="evidence" value="ECO:0007669"/>
    <property type="project" value="TreeGrafter"/>
</dbReference>
<dbReference type="AlphaFoldDB" id="A0A172QSC5"/>
<dbReference type="RefSeq" id="WP_066565096.1">
    <property type="nucleotide sequence ID" value="NZ_CP015622.1"/>
</dbReference>
<dbReference type="GO" id="GO:0047429">
    <property type="term" value="F:nucleoside triphosphate diphosphatase activity"/>
    <property type="evidence" value="ECO:0007669"/>
    <property type="project" value="TreeGrafter"/>
</dbReference>
<dbReference type="Proteomes" id="UP000076929">
    <property type="component" value="Chromosome"/>
</dbReference>
<accession>A0A172QSC5</accession>
<dbReference type="KEGG" id="ccjz:ccrud_04790"/>
<dbReference type="CDD" id="cd11528">
    <property type="entry name" value="NTP-PPase_MazG_Nterm"/>
    <property type="match status" value="1"/>
</dbReference>
<dbReference type="PANTHER" id="PTHR30522:SF0">
    <property type="entry name" value="NUCLEOSIDE TRIPHOSPHATE PYROPHOSPHOHYDROLASE"/>
    <property type="match status" value="1"/>
</dbReference>
<dbReference type="GO" id="GO:0046076">
    <property type="term" value="P:dTTP catabolic process"/>
    <property type="evidence" value="ECO:0007669"/>
    <property type="project" value="TreeGrafter"/>
</dbReference>
<proteinExistence type="predicted"/>
<dbReference type="PANTHER" id="PTHR30522">
    <property type="entry name" value="NUCLEOSIDE TRIPHOSPHATE PYROPHOSPHOHYDROLASE"/>
    <property type="match status" value="1"/>
</dbReference>
<protein>
    <recommendedName>
        <fullName evidence="1">NTP pyrophosphohydrolase MazG-like domain-containing protein</fullName>
    </recommendedName>
</protein>
<dbReference type="EMBL" id="CP015622">
    <property type="protein sequence ID" value="ANE03597.1"/>
    <property type="molecule type" value="Genomic_DNA"/>
</dbReference>
<evidence type="ECO:0000313" key="2">
    <source>
        <dbReference type="EMBL" id="ANE03597.1"/>
    </source>
</evidence>
<keyword evidence="3" id="KW-1185">Reference proteome</keyword>
<dbReference type="STRING" id="1652495.ccrud_04790"/>